<dbReference type="PANTHER" id="PTHR28008">
    <property type="entry name" value="DOMAIN PROTEIN, PUTATIVE (AFU_ORTHOLOGUE AFUA_3G10980)-RELATED"/>
    <property type="match status" value="1"/>
</dbReference>
<dbReference type="Pfam" id="PF04892">
    <property type="entry name" value="VanZ"/>
    <property type="match status" value="1"/>
</dbReference>
<evidence type="ECO:0000313" key="4">
    <source>
        <dbReference type="Proteomes" id="UP000323632"/>
    </source>
</evidence>
<dbReference type="Proteomes" id="UP000323632">
    <property type="component" value="Unassembled WGS sequence"/>
</dbReference>
<feature type="domain" description="VanZ-like" evidence="2">
    <location>
        <begin position="35"/>
        <end position="122"/>
    </location>
</feature>
<comment type="caution">
    <text evidence="3">The sequence shown here is derived from an EMBL/GenBank/DDBJ whole genome shotgun (WGS) entry which is preliminary data.</text>
</comment>
<evidence type="ECO:0000259" key="2">
    <source>
        <dbReference type="Pfam" id="PF04892"/>
    </source>
</evidence>
<keyword evidence="4" id="KW-1185">Reference proteome</keyword>
<feature type="transmembrane region" description="Helical" evidence="1">
    <location>
        <begin position="103"/>
        <end position="122"/>
    </location>
</feature>
<organism evidence="3 4">
    <name type="scientific">Taibaiella lutea</name>
    <dbReference type="NCBI Taxonomy" id="2608001"/>
    <lineage>
        <taxon>Bacteria</taxon>
        <taxon>Pseudomonadati</taxon>
        <taxon>Bacteroidota</taxon>
        <taxon>Chitinophagia</taxon>
        <taxon>Chitinophagales</taxon>
        <taxon>Chitinophagaceae</taxon>
        <taxon>Taibaiella</taxon>
    </lineage>
</organism>
<dbReference type="InterPro" id="IPR006976">
    <property type="entry name" value="VanZ-like"/>
</dbReference>
<protein>
    <submittedName>
        <fullName evidence="3">VanZ family protein</fullName>
    </submittedName>
</protein>
<sequence>MKMLFNFFTKNKTRAKIIAVLWTLMIFVACLIPGRDVPSVHFPLIDKWVHFVIFGGFSFLWLAVFQTTNIRKRVLLFLLAVLTGYLVELLQGSGITSGRSYDLWDVLADSIGGALGVGLFYLTERKYGRESMVE</sequence>
<dbReference type="EMBL" id="VWSH01000002">
    <property type="protein sequence ID" value="KAA5534440.1"/>
    <property type="molecule type" value="Genomic_DNA"/>
</dbReference>
<dbReference type="RefSeq" id="WP_150032121.1">
    <property type="nucleotide sequence ID" value="NZ_VWSH01000002.1"/>
</dbReference>
<evidence type="ECO:0000313" key="3">
    <source>
        <dbReference type="EMBL" id="KAA5534440.1"/>
    </source>
</evidence>
<keyword evidence="1" id="KW-0472">Membrane</keyword>
<name>A0A5M6CJ07_9BACT</name>
<reference evidence="3 4" key="1">
    <citation type="submission" date="2019-09" db="EMBL/GenBank/DDBJ databases">
        <title>Genome sequence and assembly of Taibaiella sp.</title>
        <authorList>
            <person name="Chhetri G."/>
        </authorList>
    </citation>
    <scope>NUCLEOTIDE SEQUENCE [LARGE SCALE GENOMIC DNA]</scope>
    <source>
        <strain evidence="3 4">KVB11</strain>
    </source>
</reference>
<accession>A0A5M6CJ07</accession>
<keyword evidence="1" id="KW-0812">Transmembrane</keyword>
<feature type="transmembrane region" description="Helical" evidence="1">
    <location>
        <begin position="74"/>
        <end position="91"/>
    </location>
</feature>
<evidence type="ECO:0000256" key="1">
    <source>
        <dbReference type="SAM" id="Phobius"/>
    </source>
</evidence>
<keyword evidence="1" id="KW-1133">Transmembrane helix</keyword>
<dbReference type="NCBIfam" id="NF037970">
    <property type="entry name" value="vanZ_1"/>
    <property type="match status" value="1"/>
</dbReference>
<proteinExistence type="predicted"/>
<gene>
    <name evidence="3" type="ORF">F0919_07390</name>
</gene>
<dbReference type="PROSITE" id="PS51257">
    <property type="entry name" value="PROKAR_LIPOPROTEIN"/>
    <property type="match status" value="1"/>
</dbReference>
<feature type="transmembrane region" description="Helical" evidence="1">
    <location>
        <begin position="47"/>
        <end position="65"/>
    </location>
</feature>
<dbReference type="PANTHER" id="PTHR28008:SF1">
    <property type="entry name" value="DOMAIN PROTEIN, PUTATIVE (AFU_ORTHOLOGUE AFUA_3G10980)-RELATED"/>
    <property type="match status" value="1"/>
</dbReference>
<dbReference type="AlphaFoldDB" id="A0A5M6CJ07"/>